<evidence type="ECO:0000256" key="1">
    <source>
        <dbReference type="SAM" id="Phobius"/>
    </source>
</evidence>
<feature type="transmembrane region" description="Helical" evidence="1">
    <location>
        <begin position="16"/>
        <end position="37"/>
    </location>
</feature>
<dbReference type="KEGG" id="kcm:ABWK59_06650"/>
<gene>
    <name evidence="2" type="ORF">ABWK59_06650</name>
</gene>
<evidence type="ECO:0000313" key="2">
    <source>
        <dbReference type="EMBL" id="XCM78629.1"/>
    </source>
</evidence>
<keyword evidence="1" id="KW-0472">Membrane</keyword>
<keyword evidence="1" id="KW-1133">Transmembrane helix</keyword>
<reference evidence="2" key="1">
    <citation type="submission" date="2024-06" db="EMBL/GenBank/DDBJ databases">
        <title>The genome sequences of Kitasatospora sp. strain HUAS MG31.</title>
        <authorList>
            <person name="Mo P."/>
        </authorList>
    </citation>
    <scope>NUCLEOTIDE SEQUENCE</scope>
    <source>
        <strain evidence="2">HUAS MG31</strain>
    </source>
</reference>
<evidence type="ECO:0008006" key="3">
    <source>
        <dbReference type="Google" id="ProtNLM"/>
    </source>
</evidence>
<dbReference type="EMBL" id="CP159872">
    <property type="protein sequence ID" value="XCM78629.1"/>
    <property type="molecule type" value="Genomic_DNA"/>
</dbReference>
<name>A0AAU8JS66_9ACTN</name>
<proteinExistence type="predicted"/>
<accession>A0AAU8JS66</accession>
<dbReference type="RefSeq" id="WP_354638673.1">
    <property type="nucleotide sequence ID" value="NZ_CP159872.1"/>
</dbReference>
<dbReference type="AlphaFoldDB" id="A0AAU8JS66"/>
<protein>
    <recommendedName>
        <fullName evidence="3">MYXO-CTERM domain-containing protein</fullName>
    </recommendedName>
</protein>
<organism evidence="2">
    <name type="scientific">Kitasatospora camelliae</name>
    <dbReference type="NCBI Taxonomy" id="3156397"/>
    <lineage>
        <taxon>Bacteria</taxon>
        <taxon>Bacillati</taxon>
        <taxon>Actinomycetota</taxon>
        <taxon>Actinomycetes</taxon>
        <taxon>Kitasatosporales</taxon>
        <taxon>Streptomycetaceae</taxon>
        <taxon>Kitasatospora</taxon>
    </lineage>
</organism>
<keyword evidence="1" id="KW-0812">Transmembrane</keyword>
<sequence length="52" mass="5457">MPTEAGRRDTAPVPRLTAHAEVSAALALLGCVGLPLARRRDRTATADEPFTG</sequence>